<dbReference type="AlphaFoldDB" id="A0AAN7D058"/>
<comment type="caution">
    <text evidence="3">The sequence shown here is derived from an EMBL/GenBank/DDBJ whole genome shotgun (WGS) entry which is preliminary data.</text>
</comment>
<feature type="region of interest" description="Disordered" evidence="1">
    <location>
        <begin position="48"/>
        <end position="184"/>
    </location>
</feature>
<feature type="region of interest" description="Disordered" evidence="1">
    <location>
        <begin position="1"/>
        <end position="33"/>
    </location>
</feature>
<organism evidence="3 4">
    <name type="scientific">Corynascus novoguineensis</name>
    <dbReference type="NCBI Taxonomy" id="1126955"/>
    <lineage>
        <taxon>Eukaryota</taxon>
        <taxon>Fungi</taxon>
        <taxon>Dikarya</taxon>
        <taxon>Ascomycota</taxon>
        <taxon>Pezizomycotina</taxon>
        <taxon>Sordariomycetes</taxon>
        <taxon>Sordariomycetidae</taxon>
        <taxon>Sordariales</taxon>
        <taxon>Chaetomiaceae</taxon>
        <taxon>Corynascus</taxon>
    </lineage>
</organism>
<dbReference type="InterPro" id="IPR033473">
    <property type="entry name" value="Atos-like_C"/>
</dbReference>
<feature type="compositionally biased region" description="Low complexity" evidence="1">
    <location>
        <begin position="115"/>
        <end position="130"/>
    </location>
</feature>
<evidence type="ECO:0000313" key="4">
    <source>
        <dbReference type="Proteomes" id="UP001303647"/>
    </source>
</evidence>
<feature type="region of interest" description="Disordered" evidence="1">
    <location>
        <begin position="416"/>
        <end position="503"/>
    </location>
</feature>
<feature type="compositionally biased region" description="Basic and acidic residues" evidence="1">
    <location>
        <begin position="97"/>
        <end position="109"/>
    </location>
</feature>
<feature type="compositionally biased region" description="Basic and acidic residues" evidence="1">
    <location>
        <begin position="75"/>
        <end position="89"/>
    </location>
</feature>
<gene>
    <name evidence="3" type="ORF">C7999DRAFT_10717</name>
</gene>
<reference evidence="3" key="1">
    <citation type="journal article" date="2023" name="Mol. Phylogenet. Evol.">
        <title>Genome-scale phylogeny and comparative genomics of the fungal order Sordariales.</title>
        <authorList>
            <person name="Hensen N."/>
            <person name="Bonometti L."/>
            <person name="Westerberg I."/>
            <person name="Brannstrom I.O."/>
            <person name="Guillou S."/>
            <person name="Cros-Aarteil S."/>
            <person name="Calhoun S."/>
            <person name="Haridas S."/>
            <person name="Kuo A."/>
            <person name="Mondo S."/>
            <person name="Pangilinan J."/>
            <person name="Riley R."/>
            <person name="LaButti K."/>
            <person name="Andreopoulos B."/>
            <person name="Lipzen A."/>
            <person name="Chen C."/>
            <person name="Yan M."/>
            <person name="Daum C."/>
            <person name="Ng V."/>
            <person name="Clum A."/>
            <person name="Steindorff A."/>
            <person name="Ohm R.A."/>
            <person name="Martin F."/>
            <person name="Silar P."/>
            <person name="Natvig D.O."/>
            <person name="Lalanne C."/>
            <person name="Gautier V."/>
            <person name="Ament-Velasquez S.L."/>
            <person name="Kruys A."/>
            <person name="Hutchinson M.I."/>
            <person name="Powell A.J."/>
            <person name="Barry K."/>
            <person name="Miller A.N."/>
            <person name="Grigoriev I.V."/>
            <person name="Debuchy R."/>
            <person name="Gladieux P."/>
            <person name="Hiltunen Thoren M."/>
            <person name="Johannesson H."/>
        </authorList>
    </citation>
    <scope>NUCLEOTIDE SEQUENCE</scope>
    <source>
        <strain evidence="3">CBS 359.72</strain>
    </source>
</reference>
<feature type="compositionally biased region" description="Basic and acidic residues" evidence="1">
    <location>
        <begin position="1"/>
        <end position="18"/>
    </location>
</feature>
<feature type="region of interest" description="Disordered" evidence="1">
    <location>
        <begin position="790"/>
        <end position="814"/>
    </location>
</feature>
<feature type="compositionally biased region" description="Pro residues" evidence="1">
    <location>
        <begin position="58"/>
        <end position="67"/>
    </location>
</feature>
<dbReference type="EMBL" id="MU857605">
    <property type="protein sequence ID" value="KAK4251580.1"/>
    <property type="molecule type" value="Genomic_DNA"/>
</dbReference>
<proteinExistence type="predicted"/>
<dbReference type="Pfam" id="PF13915">
    <property type="entry name" value="DUF4210"/>
    <property type="match status" value="1"/>
</dbReference>
<feature type="domain" description="Atos-like conserved" evidence="2">
    <location>
        <begin position="356"/>
        <end position="430"/>
    </location>
</feature>
<protein>
    <recommendedName>
        <fullName evidence="2">Atos-like conserved domain-containing protein</fullName>
    </recommendedName>
</protein>
<accession>A0AAN7D058</accession>
<evidence type="ECO:0000259" key="2">
    <source>
        <dbReference type="SMART" id="SM01177"/>
    </source>
</evidence>
<feature type="compositionally biased region" description="Low complexity" evidence="1">
    <location>
        <begin position="790"/>
        <end position="813"/>
    </location>
</feature>
<dbReference type="Proteomes" id="UP001303647">
    <property type="component" value="Unassembled WGS sequence"/>
</dbReference>
<feature type="region of interest" description="Disordered" evidence="1">
    <location>
        <begin position="269"/>
        <end position="302"/>
    </location>
</feature>
<dbReference type="PANTHER" id="PTHR13199:SF11">
    <property type="entry name" value="PROTEIN ATOSSA"/>
    <property type="match status" value="1"/>
</dbReference>
<name>A0AAN7D058_9PEZI</name>
<evidence type="ECO:0000313" key="3">
    <source>
        <dbReference type="EMBL" id="KAK4251580.1"/>
    </source>
</evidence>
<evidence type="ECO:0000256" key="1">
    <source>
        <dbReference type="SAM" id="MobiDB-lite"/>
    </source>
</evidence>
<dbReference type="PANTHER" id="PTHR13199">
    <property type="entry name" value="GH03947P"/>
    <property type="match status" value="1"/>
</dbReference>
<dbReference type="SMART" id="SM01177">
    <property type="entry name" value="DUF4210"/>
    <property type="match status" value="1"/>
</dbReference>
<keyword evidence="4" id="KW-1185">Reference proteome</keyword>
<dbReference type="InterPro" id="IPR025261">
    <property type="entry name" value="Atos-like_cons_dom"/>
</dbReference>
<dbReference type="Pfam" id="PF13889">
    <property type="entry name" value="Chromosome_seg"/>
    <property type="match status" value="1"/>
</dbReference>
<sequence length="848" mass="92544">MPMLRENDTGRVDSRDPDTQLPDSAPIAIRTPSETERWRFRRLSEESIRTELCEGPIPDSPPRPVTPPDAISHAVSDRAELIERLKRGESPTWVPNRHLDSLFHQDKRSSPPRTPQAADSPASSSLLPAPTITPERQDATQDRQTMGSPSCEGRSIERPRSALHSGNFTPVELSPGSAGPQESTILRGSESRFLSAHTGWMSTSPPRDHAPLNFAHGAPSYRREAFKSGASSLSSSLSSSFAYHPPTSPLVQSESNEDLDLTLPLDSFKIDANSPRNTRRHTLNLGHSPLGDPTNHRQSPLRRESTYPYQAHQPRRSLHSTASLPIAGMSPQTPAFYRSRRPSLGSEASPLHHASMVGSYEESILRGRMSTTPSKPLEFTAQIGVLGLGQCKASLRCPAHVSLPFSAVFYNYPSTSSGGSKLEDGPSPYVGQIDLENGLPNPEEGQRARRKMQSRYQDLKSMVEEGSLHHNGPAELSDGEGASRATKAKRPSRTLRSPPGGGYRIPEKGQLQIIIKNQNKTAVKLFLVPYDLAGMEPGTKTFIRQRSYSAGPIVEAEALKDGPVPGPERPILRYLIHLHICSPSKGRFYLYKSIRVVFANRVPDGKEKLRNEVTYPDPRFTPYKPTRVMHPPLGTSHVAGGVNLGGISPSAAALATERAFRRRSTGFSFGQGHHPLSQDHYHQHFENPFGNSTFAAPAHQPTNASFWKEQQTPPHDHGHIITATATATATATLTAAPPTARVSAMPGQRISETLTNSSATTIYFTKEKMYNQPSEGGIAHGNGKSTQLVTASTTTTTTSQPPVAAVESSSSAATEGLLSKRLRSLGVQFDQLTQQQPGQEQEQKYPLH</sequence>
<reference evidence="3" key="2">
    <citation type="submission" date="2023-05" db="EMBL/GenBank/DDBJ databases">
        <authorList>
            <consortium name="Lawrence Berkeley National Laboratory"/>
            <person name="Steindorff A."/>
            <person name="Hensen N."/>
            <person name="Bonometti L."/>
            <person name="Westerberg I."/>
            <person name="Brannstrom I.O."/>
            <person name="Guillou S."/>
            <person name="Cros-Aarteil S."/>
            <person name="Calhoun S."/>
            <person name="Haridas S."/>
            <person name="Kuo A."/>
            <person name="Mondo S."/>
            <person name="Pangilinan J."/>
            <person name="Riley R."/>
            <person name="Labutti K."/>
            <person name="Andreopoulos B."/>
            <person name="Lipzen A."/>
            <person name="Chen C."/>
            <person name="Yanf M."/>
            <person name="Daum C."/>
            <person name="Ng V."/>
            <person name="Clum A."/>
            <person name="Ohm R."/>
            <person name="Martin F."/>
            <person name="Silar P."/>
            <person name="Natvig D."/>
            <person name="Lalanne C."/>
            <person name="Gautier V."/>
            <person name="Ament-Velasquez S.L."/>
            <person name="Kruys A."/>
            <person name="Hutchinson M.I."/>
            <person name="Powell A.J."/>
            <person name="Barry K."/>
            <person name="Miller A.N."/>
            <person name="Grigoriev I.V."/>
            <person name="Debuchy R."/>
            <person name="Gladieux P."/>
            <person name="Thoren M.H."/>
            <person name="Johannesson H."/>
        </authorList>
    </citation>
    <scope>NUCLEOTIDE SEQUENCE</scope>
    <source>
        <strain evidence="3">CBS 359.72</strain>
    </source>
</reference>
<dbReference type="InterPro" id="IPR051506">
    <property type="entry name" value="ATOS_Transcription_Regulators"/>
</dbReference>
<feature type="compositionally biased region" description="Basic and acidic residues" evidence="1">
    <location>
        <begin position="457"/>
        <end position="468"/>
    </location>
</feature>